<evidence type="ECO:0000313" key="2">
    <source>
        <dbReference type="EMBL" id="KAF5706706.1"/>
    </source>
</evidence>
<dbReference type="OrthoDB" id="3469466at2759"/>
<keyword evidence="3" id="KW-1185">Reference proteome</keyword>
<dbReference type="Pfam" id="PF20150">
    <property type="entry name" value="2EXR"/>
    <property type="match status" value="1"/>
</dbReference>
<proteinExistence type="predicted"/>
<reference evidence="2 3" key="1">
    <citation type="submission" date="2020-05" db="EMBL/GenBank/DDBJ databases">
        <title>Identification and distribution of gene clusters putatively required for synthesis of sphingolipid metabolism inhibitors in phylogenetically diverse species of the filamentous fungus Fusarium.</title>
        <authorList>
            <person name="Kim H.-S."/>
            <person name="Busman M."/>
            <person name="Brown D.W."/>
            <person name="Divon H."/>
            <person name="Uhlig S."/>
            <person name="Proctor R.H."/>
        </authorList>
    </citation>
    <scope>NUCLEOTIDE SEQUENCE [LARGE SCALE GENOMIC DNA]</scope>
    <source>
        <strain evidence="2 3">NRRL 66235</strain>
    </source>
</reference>
<dbReference type="EMBL" id="JAAOAN010000445">
    <property type="protein sequence ID" value="KAF5706706.1"/>
    <property type="molecule type" value="Genomic_DNA"/>
</dbReference>
<comment type="caution">
    <text evidence="2">The sequence shown here is derived from an EMBL/GenBank/DDBJ whole genome shotgun (WGS) entry which is preliminary data.</text>
</comment>
<dbReference type="PANTHER" id="PTHR35910:SF6">
    <property type="entry name" value="2EXR DOMAIN-CONTAINING PROTEIN"/>
    <property type="match status" value="1"/>
</dbReference>
<dbReference type="PANTHER" id="PTHR35910">
    <property type="entry name" value="2EXR DOMAIN-CONTAINING PROTEIN"/>
    <property type="match status" value="1"/>
</dbReference>
<evidence type="ECO:0000313" key="3">
    <source>
        <dbReference type="Proteomes" id="UP000544331"/>
    </source>
</evidence>
<evidence type="ECO:0000259" key="1">
    <source>
        <dbReference type="Pfam" id="PF20150"/>
    </source>
</evidence>
<organism evidence="2 3">
    <name type="scientific">Fusarium mundagurra</name>
    <dbReference type="NCBI Taxonomy" id="1567541"/>
    <lineage>
        <taxon>Eukaryota</taxon>
        <taxon>Fungi</taxon>
        <taxon>Dikarya</taxon>
        <taxon>Ascomycota</taxon>
        <taxon>Pezizomycotina</taxon>
        <taxon>Sordariomycetes</taxon>
        <taxon>Hypocreomycetidae</taxon>
        <taxon>Hypocreales</taxon>
        <taxon>Nectriaceae</taxon>
        <taxon>Fusarium</taxon>
        <taxon>Fusarium fujikuroi species complex</taxon>
    </lineage>
</organism>
<dbReference type="InterPro" id="IPR045518">
    <property type="entry name" value="2EXR"/>
</dbReference>
<sequence length="395" mass="45519">MTSVPYSKQQLADCILMPLDKPTDTFHLFRQLPLEMRLKIWESALSNYRHIKVIVANQDNWEFSIWNCHHERVNFLVDDVEGQPYGVYVKKGATYHPLLNTTSESRNAAKKFYRVQLPCRRLGPDGSSLGTLFLCPELDTVHLETDCLPLQHFEKFADSVFAADKLNVGLVNLALSCELRHEEHEFAISDNERLLFIEAIRRLEVLTFVGLVPNKCTQLLMYGSDLRVINASPRLVDKLLETDEYDPGFFQYRSGGLYDNELTAVHIGNKDPRRGYYSFCNLMQVLDIPEGIYKAKEQFMLTHNYEPYFVCINGEPDECRGATAYTQLEYREYSQEPPAVGFWLFPLSAIGPFYLDDLQPRNGLPLHPEADIEVKDRVVDLSDCDSKFCFFHPAY</sequence>
<name>A0A8H6D703_9HYPO</name>
<dbReference type="AlphaFoldDB" id="A0A8H6D703"/>
<dbReference type="Proteomes" id="UP000544331">
    <property type="component" value="Unassembled WGS sequence"/>
</dbReference>
<accession>A0A8H6D703</accession>
<gene>
    <name evidence="2" type="ORF">FMUND_11442</name>
</gene>
<feature type="domain" description="2EXR" evidence="1">
    <location>
        <begin position="26"/>
        <end position="141"/>
    </location>
</feature>
<protein>
    <recommendedName>
        <fullName evidence="1">2EXR domain-containing protein</fullName>
    </recommendedName>
</protein>